<protein>
    <recommendedName>
        <fullName evidence="16">Protein tyrosine phosphatase type IVA 3</fullName>
        <ecNumber evidence="3">3.1.3.48</ecNumber>
    </recommendedName>
    <alternativeName>
        <fullName evidence="17">Protein-tyrosine phosphatase 4a3</fullName>
    </alternativeName>
</protein>
<keyword evidence="9" id="KW-0472">Membrane</keyword>
<proteinExistence type="predicted"/>
<evidence type="ECO:0000256" key="17">
    <source>
        <dbReference type="ARBA" id="ARBA00082375"/>
    </source>
</evidence>
<evidence type="ECO:0000256" key="9">
    <source>
        <dbReference type="ARBA" id="ARBA00023136"/>
    </source>
</evidence>
<dbReference type="GO" id="GO:0005886">
    <property type="term" value="C:plasma membrane"/>
    <property type="evidence" value="ECO:0007669"/>
    <property type="project" value="UniProtKB-SubCell"/>
</dbReference>
<evidence type="ECO:0000256" key="6">
    <source>
        <dbReference type="ARBA" id="ARBA00022753"/>
    </source>
</evidence>
<keyword evidence="8" id="KW-0904">Protein phosphatase</keyword>
<keyword evidence="7" id="KW-0378">Hydrolase</keyword>
<evidence type="ECO:0000313" key="19">
    <source>
        <dbReference type="EMBL" id="KAJ8923965.1"/>
    </source>
</evidence>
<evidence type="ECO:0000256" key="7">
    <source>
        <dbReference type="ARBA" id="ARBA00022801"/>
    </source>
</evidence>
<dbReference type="Gene3D" id="3.90.190.10">
    <property type="entry name" value="Protein tyrosine phosphatase superfamily"/>
    <property type="match status" value="1"/>
</dbReference>
<evidence type="ECO:0000313" key="20">
    <source>
        <dbReference type="Proteomes" id="UP001159042"/>
    </source>
</evidence>
<evidence type="ECO:0000256" key="16">
    <source>
        <dbReference type="ARBA" id="ARBA00069015"/>
    </source>
</evidence>
<evidence type="ECO:0000256" key="12">
    <source>
        <dbReference type="ARBA" id="ARBA00023289"/>
    </source>
</evidence>
<dbReference type="PROSITE" id="PS50056">
    <property type="entry name" value="TYR_PHOSPHATASE_2"/>
    <property type="match status" value="1"/>
</dbReference>
<evidence type="ECO:0000256" key="14">
    <source>
        <dbReference type="ARBA" id="ARBA00057132"/>
    </source>
</evidence>
<comment type="function">
    <text evidence="14">Protein tyrosine phosphatase which stimulates progression from G1 into S phase during mitosis. Enhances cell proliferation, cell motility and invasive activity, and promotes cancer metastasis. May be involved in the progression of cardiac hypertrophy by inhibiting intracellular calcium mobilization in response to angiotensin II.</text>
</comment>
<evidence type="ECO:0000256" key="10">
    <source>
        <dbReference type="ARBA" id="ARBA00023157"/>
    </source>
</evidence>
<keyword evidence="6" id="KW-0967">Endosome</keyword>
<evidence type="ECO:0000256" key="11">
    <source>
        <dbReference type="ARBA" id="ARBA00023288"/>
    </source>
</evidence>
<dbReference type="Proteomes" id="UP001159042">
    <property type="component" value="Unassembled WGS sequence"/>
</dbReference>
<dbReference type="InterPro" id="IPR003595">
    <property type="entry name" value="Tyr_Pase_cat"/>
</dbReference>
<evidence type="ECO:0000256" key="15">
    <source>
        <dbReference type="ARBA" id="ARBA00064590"/>
    </source>
</evidence>
<evidence type="ECO:0000256" key="3">
    <source>
        <dbReference type="ARBA" id="ARBA00013064"/>
    </source>
</evidence>
<dbReference type="GO" id="GO:0043542">
    <property type="term" value="P:endothelial cell migration"/>
    <property type="evidence" value="ECO:0007669"/>
    <property type="project" value="UniProtKB-ARBA"/>
</dbReference>
<dbReference type="AlphaFoldDB" id="A0AAV8WBD7"/>
<dbReference type="InterPro" id="IPR029021">
    <property type="entry name" value="Prot-tyrosine_phosphatase-like"/>
</dbReference>
<keyword evidence="10" id="KW-1015">Disulfide bond</keyword>
<dbReference type="PANTHER" id="PTHR23339">
    <property type="entry name" value="TYROSINE SPECIFIC PROTEIN PHOSPHATASE AND DUAL SPECIFICITY PROTEIN PHOSPHATASE"/>
    <property type="match status" value="1"/>
</dbReference>
<keyword evidence="11" id="KW-0449">Lipoprotein</keyword>
<comment type="caution">
    <text evidence="19">The sequence shown here is derived from an EMBL/GenBank/DDBJ whole genome shotgun (WGS) entry which is preliminary data.</text>
</comment>
<sequence>MDAFEDDFVEIRHKRFRFLISKNPVNKRMQSYIKELKNRNINVVIRTCRPSYDPRHLFNAGIQMAHLPARKPWIRFFNILKEEFYEGPANGIVIHCVAGLGRAPLLVAIALIELGYAYEDAVEMIRAKRRGAINLKQLNFLANYKPKSRLKATKKTSCNIQ</sequence>
<evidence type="ECO:0000256" key="13">
    <source>
        <dbReference type="ARBA" id="ARBA00051722"/>
    </source>
</evidence>
<organism evidence="19 20">
    <name type="scientific">Exocentrus adspersus</name>
    <dbReference type="NCBI Taxonomy" id="1586481"/>
    <lineage>
        <taxon>Eukaryota</taxon>
        <taxon>Metazoa</taxon>
        <taxon>Ecdysozoa</taxon>
        <taxon>Arthropoda</taxon>
        <taxon>Hexapoda</taxon>
        <taxon>Insecta</taxon>
        <taxon>Pterygota</taxon>
        <taxon>Neoptera</taxon>
        <taxon>Endopterygota</taxon>
        <taxon>Coleoptera</taxon>
        <taxon>Polyphaga</taxon>
        <taxon>Cucujiformia</taxon>
        <taxon>Chrysomeloidea</taxon>
        <taxon>Cerambycidae</taxon>
        <taxon>Lamiinae</taxon>
        <taxon>Acanthocinini</taxon>
        <taxon>Exocentrus</taxon>
    </lineage>
</organism>
<comment type="catalytic activity">
    <reaction evidence="13">
        <text>O-phospho-L-tyrosyl-[protein] + H2O = L-tyrosyl-[protein] + phosphate</text>
        <dbReference type="Rhea" id="RHEA:10684"/>
        <dbReference type="Rhea" id="RHEA-COMP:10136"/>
        <dbReference type="Rhea" id="RHEA-COMP:20101"/>
        <dbReference type="ChEBI" id="CHEBI:15377"/>
        <dbReference type="ChEBI" id="CHEBI:43474"/>
        <dbReference type="ChEBI" id="CHEBI:46858"/>
        <dbReference type="ChEBI" id="CHEBI:61978"/>
        <dbReference type="EC" id="3.1.3.48"/>
    </reaction>
</comment>
<keyword evidence="5" id="KW-0488">Methylation</keyword>
<dbReference type="SUPFAM" id="SSF52799">
    <property type="entry name" value="(Phosphotyrosine protein) phosphatases II"/>
    <property type="match status" value="1"/>
</dbReference>
<dbReference type="SMART" id="SM00404">
    <property type="entry name" value="PTPc_motif"/>
    <property type="match status" value="1"/>
</dbReference>
<evidence type="ECO:0000256" key="2">
    <source>
        <dbReference type="ARBA" id="ARBA00004412"/>
    </source>
</evidence>
<dbReference type="InterPro" id="IPR000387">
    <property type="entry name" value="Tyr_Pase_dom"/>
</dbReference>
<keyword evidence="12" id="KW-0636">Prenylation</keyword>
<evidence type="ECO:0000256" key="5">
    <source>
        <dbReference type="ARBA" id="ARBA00022481"/>
    </source>
</evidence>
<dbReference type="EMBL" id="JANEYG010000003">
    <property type="protein sequence ID" value="KAJ8923965.1"/>
    <property type="molecule type" value="Genomic_DNA"/>
</dbReference>
<dbReference type="InterPro" id="IPR050561">
    <property type="entry name" value="PTP"/>
</dbReference>
<dbReference type="GO" id="GO:0004725">
    <property type="term" value="F:protein tyrosine phosphatase activity"/>
    <property type="evidence" value="ECO:0007669"/>
    <property type="project" value="UniProtKB-EC"/>
</dbReference>
<gene>
    <name evidence="19" type="ORF">NQ315_006741</name>
</gene>
<feature type="domain" description="Tyrosine specific protein phosphatases" evidence="18">
    <location>
        <begin position="71"/>
        <end position="140"/>
    </location>
</feature>
<comment type="subunit">
    <text evidence="15">Interacts with tubulin.</text>
</comment>
<evidence type="ECO:0000259" key="18">
    <source>
        <dbReference type="PROSITE" id="PS50056"/>
    </source>
</evidence>
<comment type="subcellular location">
    <subcellularLocation>
        <location evidence="1">Cell membrane</location>
    </subcellularLocation>
    <subcellularLocation>
        <location evidence="2">Early endosome</location>
    </subcellularLocation>
</comment>
<keyword evidence="20" id="KW-1185">Reference proteome</keyword>
<dbReference type="GO" id="GO:0005769">
    <property type="term" value="C:early endosome"/>
    <property type="evidence" value="ECO:0007669"/>
    <property type="project" value="UniProtKB-SubCell"/>
</dbReference>
<dbReference type="FunFam" id="3.90.190.10:FF:000105">
    <property type="entry name" value="Protein tyrosine phosphatase type IVA 3"/>
    <property type="match status" value="1"/>
</dbReference>
<reference evidence="19 20" key="1">
    <citation type="journal article" date="2023" name="Insect Mol. Biol.">
        <title>Genome sequencing provides insights into the evolution of gene families encoding plant cell wall-degrading enzymes in longhorned beetles.</title>
        <authorList>
            <person name="Shin N.R."/>
            <person name="Okamura Y."/>
            <person name="Kirsch R."/>
            <person name="Pauchet Y."/>
        </authorList>
    </citation>
    <scope>NUCLEOTIDE SEQUENCE [LARGE SCALE GENOMIC DNA]</scope>
    <source>
        <strain evidence="19">EAD_L_NR</strain>
    </source>
</reference>
<dbReference type="GO" id="GO:0009966">
    <property type="term" value="P:regulation of signal transduction"/>
    <property type="evidence" value="ECO:0007669"/>
    <property type="project" value="UniProtKB-ARBA"/>
</dbReference>
<name>A0AAV8WBD7_9CUCU</name>
<evidence type="ECO:0000256" key="8">
    <source>
        <dbReference type="ARBA" id="ARBA00022912"/>
    </source>
</evidence>
<evidence type="ECO:0000256" key="1">
    <source>
        <dbReference type="ARBA" id="ARBA00004236"/>
    </source>
</evidence>
<accession>A0AAV8WBD7</accession>
<evidence type="ECO:0000256" key="4">
    <source>
        <dbReference type="ARBA" id="ARBA00022475"/>
    </source>
</evidence>
<dbReference type="EC" id="3.1.3.48" evidence="3"/>
<keyword evidence="4" id="KW-1003">Cell membrane</keyword>